<organism evidence="3 4">
    <name type="scientific">Scrofimicrobium canadense</name>
    <dbReference type="NCBI Taxonomy" id="2652290"/>
    <lineage>
        <taxon>Bacteria</taxon>
        <taxon>Bacillati</taxon>
        <taxon>Actinomycetota</taxon>
        <taxon>Actinomycetes</taxon>
        <taxon>Actinomycetales</taxon>
        <taxon>Actinomycetaceae</taxon>
        <taxon>Scrofimicrobium</taxon>
    </lineage>
</organism>
<evidence type="ECO:0000313" key="4">
    <source>
        <dbReference type="Proteomes" id="UP000470875"/>
    </source>
</evidence>
<dbReference type="InterPro" id="IPR025246">
    <property type="entry name" value="IS30-like_HTH"/>
</dbReference>
<evidence type="ECO:0000313" key="3">
    <source>
        <dbReference type="EMBL" id="MSS84185.1"/>
    </source>
</evidence>
<protein>
    <submittedName>
        <fullName evidence="3">Helix-turn-helix domain-containing protein</fullName>
    </submittedName>
</protein>
<evidence type="ECO:0000259" key="2">
    <source>
        <dbReference type="Pfam" id="PF13936"/>
    </source>
</evidence>
<name>A0A6N7W4F1_9ACTO</name>
<dbReference type="Pfam" id="PF13936">
    <property type="entry name" value="HTH_38"/>
    <property type="match status" value="1"/>
</dbReference>
<comment type="caution">
    <text evidence="3">The sequence shown here is derived from an EMBL/GenBank/DDBJ whole genome shotgun (WGS) entry which is preliminary data.</text>
</comment>
<gene>
    <name evidence="3" type="ORF">FYJ24_05265</name>
</gene>
<sequence>MIDQGKSVRYVAACLGRSPSTISREVQRNGWKAFLHVPGLRALPHSGPEMRSVHPVAISGQHRPRQGSTGVRAFSPAVAHDP</sequence>
<accession>A0A6N7W4F1</accession>
<reference evidence="3 4" key="1">
    <citation type="submission" date="2019-08" db="EMBL/GenBank/DDBJ databases">
        <title>In-depth cultivation of the pig gut microbiome towards novel bacterial diversity and tailored functional studies.</title>
        <authorList>
            <person name="Wylensek D."/>
            <person name="Hitch T.C.A."/>
            <person name="Clavel T."/>
        </authorList>
    </citation>
    <scope>NUCLEOTIDE SEQUENCE [LARGE SCALE GENOMIC DNA]</scope>
    <source>
        <strain evidence="3 4">WB03_NA08</strain>
    </source>
</reference>
<keyword evidence="4" id="KW-1185">Reference proteome</keyword>
<feature type="domain" description="Transposase IS30-like HTH" evidence="2">
    <location>
        <begin position="1"/>
        <end position="29"/>
    </location>
</feature>
<dbReference type="AlphaFoldDB" id="A0A6N7W4F1"/>
<proteinExistence type="predicted"/>
<dbReference type="Proteomes" id="UP000470875">
    <property type="component" value="Unassembled WGS sequence"/>
</dbReference>
<dbReference type="EMBL" id="VULO01000005">
    <property type="protein sequence ID" value="MSS84185.1"/>
    <property type="molecule type" value="Genomic_DNA"/>
</dbReference>
<feature type="region of interest" description="Disordered" evidence="1">
    <location>
        <begin position="58"/>
        <end position="82"/>
    </location>
</feature>
<evidence type="ECO:0000256" key="1">
    <source>
        <dbReference type="SAM" id="MobiDB-lite"/>
    </source>
</evidence>